<evidence type="ECO:0000256" key="7">
    <source>
        <dbReference type="PROSITE-ProRule" id="PRU00283"/>
    </source>
</evidence>
<evidence type="ECO:0000256" key="5">
    <source>
        <dbReference type="ARBA" id="ARBA00023175"/>
    </source>
</evidence>
<reference evidence="11" key="1">
    <citation type="submission" date="2022-07" db="EMBL/GenBank/DDBJ databases">
        <title>Phylogenomic reconstructions and comparative analyses of Kickxellomycotina fungi.</title>
        <authorList>
            <person name="Reynolds N.K."/>
            <person name="Stajich J.E."/>
            <person name="Barry K."/>
            <person name="Grigoriev I.V."/>
            <person name="Crous P."/>
            <person name="Smith M.E."/>
        </authorList>
    </citation>
    <scope>NUCLEOTIDE SEQUENCE</scope>
    <source>
        <strain evidence="11">CBS 109367</strain>
    </source>
</reference>
<dbReference type="OrthoDB" id="3176171at2759"/>
<evidence type="ECO:0000256" key="3">
    <source>
        <dbReference type="ARBA" id="ARBA00022840"/>
    </source>
</evidence>
<dbReference type="PANTHER" id="PTHR47968">
    <property type="entry name" value="CENTROMERE PROTEIN E"/>
    <property type="match status" value="1"/>
</dbReference>
<evidence type="ECO:0000256" key="2">
    <source>
        <dbReference type="ARBA" id="ARBA00022741"/>
    </source>
</evidence>
<dbReference type="InterPro" id="IPR001752">
    <property type="entry name" value="Kinesin_motor_dom"/>
</dbReference>
<feature type="region of interest" description="Disordered" evidence="9">
    <location>
        <begin position="783"/>
        <end position="864"/>
    </location>
</feature>
<dbReference type="SMART" id="SM00129">
    <property type="entry name" value="KISc"/>
    <property type="match status" value="1"/>
</dbReference>
<protein>
    <recommendedName>
        <fullName evidence="6">Kinesin-like protein KIN-8B</fullName>
    </recommendedName>
</protein>
<feature type="binding site" evidence="7">
    <location>
        <begin position="144"/>
        <end position="151"/>
    </location>
    <ligand>
        <name>ATP</name>
        <dbReference type="ChEBI" id="CHEBI:30616"/>
    </ligand>
</feature>
<keyword evidence="1" id="KW-0493">Microtubule</keyword>
<keyword evidence="2 7" id="KW-0547">Nucleotide-binding</keyword>
<dbReference type="PANTHER" id="PTHR47968:SF13">
    <property type="entry name" value="KINESIN-LIKE PROTEIN KIF19 ISOFORM X1"/>
    <property type="match status" value="1"/>
</dbReference>
<organism evidence="11 12">
    <name type="scientific">Coemansia spiralis</name>
    <dbReference type="NCBI Taxonomy" id="417178"/>
    <lineage>
        <taxon>Eukaryota</taxon>
        <taxon>Fungi</taxon>
        <taxon>Fungi incertae sedis</taxon>
        <taxon>Zoopagomycota</taxon>
        <taxon>Kickxellomycotina</taxon>
        <taxon>Kickxellomycetes</taxon>
        <taxon>Kickxellales</taxon>
        <taxon>Kickxellaceae</taxon>
        <taxon>Coemansia</taxon>
    </lineage>
</organism>
<feature type="coiled-coil region" evidence="8">
    <location>
        <begin position="400"/>
        <end position="434"/>
    </location>
</feature>
<feature type="compositionally biased region" description="Polar residues" evidence="9">
    <location>
        <begin position="963"/>
        <end position="987"/>
    </location>
</feature>
<gene>
    <name evidence="11" type="primary">KIP3</name>
    <name evidence="11" type="ORF">IWW39_001934</name>
</gene>
<dbReference type="GO" id="GO:0007018">
    <property type="term" value="P:microtubule-based movement"/>
    <property type="evidence" value="ECO:0007669"/>
    <property type="project" value="InterPro"/>
</dbReference>
<dbReference type="GO" id="GO:0005874">
    <property type="term" value="C:microtubule"/>
    <property type="evidence" value="ECO:0007669"/>
    <property type="project" value="UniProtKB-KW"/>
</dbReference>
<evidence type="ECO:0000313" key="11">
    <source>
        <dbReference type="EMBL" id="KAJ2688793.1"/>
    </source>
</evidence>
<dbReference type="Pfam" id="PF00225">
    <property type="entry name" value="Kinesin"/>
    <property type="match status" value="1"/>
</dbReference>
<keyword evidence="3 7" id="KW-0067">ATP-binding</keyword>
<accession>A0A9W8GPB0</accession>
<keyword evidence="5 7" id="KW-0505">Motor protein</keyword>
<dbReference type="EMBL" id="JANBTX010000038">
    <property type="protein sequence ID" value="KAJ2688793.1"/>
    <property type="molecule type" value="Genomic_DNA"/>
</dbReference>
<dbReference type="CDD" id="cd01370">
    <property type="entry name" value="KISc_KIP3_like"/>
    <property type="match status" value="1"/>
</dbReference>
<feature type="region of interest" description="Disordered" evidence="9">
    <location>
        <begin position="936"/>
        <end position="1005"/>
    </location>
</feature>
<dbReference type="SUPFAM" id="SSF52540">
    <property type="entry name" value="P-loop containing nucleoside triphosphate hydrolases"/>
    <property type="match status" value="1"/>
</dbReference>
<evidence type="ECO:0000259" key="10">
    <source>
        <dbReference type="PROSITE" id="PS50067"/>
    </source>
</evidence>
<dbReference type="InterPro" id="IPR019821">
    <property type="entry name" value="Kinesin_motor_CS"/>
</dbReference>
<dbReference type="InterPro" id="IPR027417">
    <property type="entry name" value="P-loop_NTPase"/>
</dbReference>
<comment type="similarity">
    <text evidence="7">Belongs to the TRAFAC class myosin-kinesin ATPase superfamily. Kinesin family.</text>
</comment>
<dbReference type="GO" id="GO:0008017">
    <property type="term" value="F:microtubule binding"/>
    <property type="evidence" value="ECO:0007669"/>
    <property type="project" value="InterPro"/>
</dbReference>
<dbReference type="FunFam" id="3.40.850.10:FF:000056">
    <property type="entry name" value="Kinesin-like protein"/>
    <property type="match status" value="1"/>
</dbReference>
<dbReference type="AlphaFoldDB" id="A0A9W8GPB0"/>
<evidence type="ECO:0000256" key="8">
    <source>
        <dbReference type="SAM" id="Coils"/>
    </source>
</evidence>
<evidence type="ECO:0000256" key="6">
    <source>
        <dbReference type="ARBA" id="ARBA00068376"/>
    </source>
</evidence>
<comment type="caution">
    <text evidence="11">The sequence shown here is derived from an EMBL/GenBank/DDBJ whole genome shotgun (WGS) entry which is preliminary data.</text>
</comment>
<evidence type="ECO:0000256" key="1">
    <source>
        <dbReference type="ARBA" id="ARBA00022701"/>
    </source>
</evidence>
<dbReference type="PROSITE" id="PS50067">
    <property type="entry name" value="KINESIN_MOTOR_2"/>
    <property type="match status" value="1"/>
</dbReference>
<dbReference type="InterPro" id="IPR027640">
    <property type="entry name" value="Kinesin-like_fam"/>
</dbReference>
<dbReference type="Gene3D" id="3.40.850.10">
    <property type="entry name" value="Kinesin motor domain"/>
    <property type="match status" value="1"/>
</dbReference>
<evidence type="ECO:0000313" key="12">
    <source>
        <dbReference type="Proteomes" id="UP001151516"/>
    </source>
</evidence>
<name>A0A9W8GPB0_9FUNG</name>
<feature type="domain" description="Kinesin motor" evidence="10">
    <location>
        <begin position="17"/>
        <end position="385"/>
    </location>
</feature>
<feature type="region of interest" description="Disordered" evidence="9">
    <location>
        <begin position="881"/>
        <end position="924"/>
    </location>
</feature>
<feature type="compositionally biased region" description="Low complexity" evidence="9">
    <location>
        <begin position="816"/>
        <end position="840"/>
    </location>
</feature>
<dbReference type="GO" id="GO:0005524">
    <property type="term" value="F:ATP binding"/>
    <property type="evidence" value="ECO:0007669"/>
    <property type="project" value="UniProtKB-UniRule"/>
</dbReference>
<dbReference type="GO" id="GO:0003777">
    <property type="term" value="F:microtubule motor activity"/>
    <property type="evidence" value="ECO:0007669"/>
    <property type="project" value="InterPro"/>
</dbReference>
<dbReference type="PROSITE" id="PS00411">
    <property type="entry name" value="KINESIN_MOTOR_1"/>
    <property type="match status" value="1"/>
</dbReference>
<keyword evidence="4 8" id="KW-0175">Coiled coil</keyword>
<evidence type="ECO:0000256" key="9">
    <source>
        <dbReference type="SAM" id="MobiDB-lite"/>
    </source>
</evidence>
<proteinExistence type="inferred from homology"/>
<dbReference type="InterPro" id="IPR036961">
    <property type="entry name" value="Kinesin_motor_dom_sf"/>
</dbReference>
<keyword evidence="12" id="KW-1185">Reference proteome</keyword>
<sequence length="1005" mass="108394">MLSAAAATGPNGSSEAAILVAVRVRPFSSKELSLLAKPSTSQFTPTARNFMNYEDAPQEPPNSKAIRKVVHTIDDHVLVFDPPDENGQQRAHVGASNKRHKDIRFVFDRVYGEESSQRDVYEGTTRGLLDSVMHGYNATVFAYGATGCGKTYTISGCAEDPGVVFLTMQELFERITIAEDERTVEVALSYLEVYNETIRDLLCESGPLALREDARQGVTVAGLSEHVPRSVSEVMDLMVRGNANRTMSPTEANAVSSRSHAVLQVHVRQKPRSGGLQTDVTTATLSIIDLAGSERATVAQNSNARMREGANINRSLLALANCINALCDQKTKRHIPYRDSKLTRMLKFSLGGNCRTVMITCVSPASTYFEETHNTLKYANRAKNIKTTVNKNTKSTQVHLAQYQGKIKEQSEEIARLQREIAALKTRASGAVNNKTSMQANQAMVELRKQTLAVQVVQDMRNKLAAAYAPIREATWEHASAQAVGAWYDHYAESLKSWREHFEMQFQEHQHNDMDVDDDDVWAKHAKTYRHQVDELLRDLTRERKTVSRHAEHSSQLIERNSYEAERAAQVPPNAQLTAEQRYHVDQEHRVLDLSAERNGLRRRAELADYAAQTLAAQNAMLLKLTATCLCDLKRAQYRPETIDDTIGRIYMQAISSFTEATGSVRASMNLVQSAGGPSKMSVNGSTLTPPSPYVPRFFSDAAAKGRPPVVSAEYHPPRTALTAASARAGALASSGVSSNAGPVRNPNPGAISAAVAGTTRARRAATTNGTAVANGVSSLSLSQAPPQATRAMRAVSTAAGRPTAVRFNGSSSNEPAAPRPRTATRPLLSNGNASAAAPGAGRGVLAPGNQRSKDEPAMGGRSAPILSPAARRLLATKFNSTLGNTLPSPTTSNTTASPASSVASWASAEASPHHEPLPPAAKPLKGILKSSVAKPIGETANGSGTQVGPIRLGSARRKSRQARTQTNPTLRVTPTKPTTANGNSRELSFKSVGAANGAKKPVWR</sequence>
<dbReference type="PRINTS" id="PR00380">
    <property type="entry name" value="KINESINHEAVY"/>
</dbReference>
<feature type="compositionally biased region" description="Low complexity" evidence="9">
    <location>
        <begin position="888"/>
        <end position="911"/>
    </location>
</feature>
<evidence type="ECO:0000256" key="4">
    <source>
        <dbReference type="ARBA" id="ARBA00023054"/>
    </source>
</evidence>
<dbReference type="Proteomes" id="UP001151516">
    <property type="component" value="Unassembled WGS sequence"/>
</dbReference>